<dbReference type="Proteomes" id="UP000426027">
    <property type="component" value="Chromosome"/>
</dbReference>
<evidence type="ECO:0000313" key="1">
    <source>
        <dbReference type="EMBL" id="QGW29526.1"/>
    </source>
</evidence>
<accession>A0A6I6G9P2</accession>
<evidence type="ECO:0008006" key="3">
    <source>
        <dbReference type="Google" id="ProtNLM"/>
    </source>
</evidence>
<dbReference type="EMBL" id="CP046566">
    <property type="protein sequence ID" value="QGW29526.1"/>
    <property type="molecule type" value="Genomic_DNA"/>
</dbReference>
<keyword evidence="2" id="KW-1185">Reference proteome</keyword>
<gene>
    <name evidence="1" type="ORF">GLV81_16675</name>
</gene>
<reference evidence="1 2" key="1">
    <citation type="submission" date="2019-11" db="EMBL/GenBank/DDBJ databases">
        <authorList>
            <person name="Im W.T."/>
        </authorList>
    </citation>
    <scope>NUCLEOTIDE SEQUENCE [LARGE SCALE GENOMIC DNA]</scope>
    <source>
        <strain evidence="1 2">SB-02</strain>
    </source>
</reference>
<sequence length="202" mass="23281">MKKRLFLLLFCLNLIPLYMLAQLKGWKPGGIAEAGFVAGTAEPSFDWRTQFTMSKKMWSLGVGAGVDDYKFRSVPVVLQGRRYFGQRKLKLFALASGGLNIVTDKSEPQTNWWWTWSSFRSSIMPSPIINHYQNGYYAELGTGIAFLSKKQHGFTLGLSWSRKTTTEWYETEATMTSNPTDMDRTTNRYQLNRMVLRLGYKW</sequence>
<dbReference type="KEGG" id="fls:GLV81_16675"/>
<dbReference type="RefSeq" id="WP_157479878.1">
    <property type="nucleotide sequence ID" value="NZ_CP046566.1"/>
</dbReference>
<evidence type="ECO:0000313" key="2">
    <source>
        <dbReference type="Proteomes" id="UP000426027"/>
    </source>
</evidence>
<name>A0A6I6G9P2_9BACT</name>
<organism evidence="1 2">
    <name type="scientific">Phnomibacter ginsenosidimutans</name>
    <dbReference type="NCBI Taxonomy" id="2676868"/>
    <lineage>
        <taxon>Bacteria</taxon>
        <taxon>Pseudomonadati</taxon>
        <taxon>Bacteroidota</taxon>
        <taxon>Chitinophagia</taxon>
        <taxon>Chitinophagales</taxon>
        <taxon>Chitinophagaceae</taxon>
        <taxon>Phnomibacter</taxon>
    </lineage>
</organism>
<proteinExistence type="predicted"/>
<dbReference type="AlphaFoldDB" id="A0A6I6G9P2"/>
<protein>
    <recommendedName>
        <fullName evidence="3">DUF3575 domain-containing protein</fullName>
    </recommendedName>
</protein>